<dbReference type="InterPro" id="IPR042479">
    <property type="entry name" value="Slf1"/>
</dbReference>
<feature type="domain" description="BRCT" evidence="10">
    <location>
        <begin position="6"/>
        <end position="90"/>
    </location>
</feature>
<dbReference type="InterPro" id="IPR057595">
    <property type="entry name" value="TopB1_SLF1_BRCT"/>
</dbReference>
<dbReference type="PANTHER" id="PTHR46677">
    <property type="entry name" value="SMC5-SMC6 COMPLEX LOCALIZATION FACTOR PROTEIN 1"/>
    <property type="match status" value="1"/>
</dbReference>
<evidence type="ECO:0000256" key="7">
    <source>
        <dbReference type="ARBA" id="ARBA00023212"/>
    </source>
</evidence>
<comment type="subcellular location">
    <subcellularLocation>
        <location evidence="2">Cytoplasm</location>
        <location evidence="2">Cytoskeleton</location>
        <location evidence="2">Microtubule organizing center</location>
        <location evidence="2">Centrosome</location>
    </subcellularLocation>
    <subcellularLocation>
        <location evidence="1">Nucleus</location>
    </subcellularLocation>
</comment>
<dbReference type="InterPro" id="IPR001357">
    <property type="entry name" value="BRCT_dom"/>
</dbReference>
<dbReference type="Gene3D" id="1.25.40.20">
    <property type="entry name" value="Ankyrin repeat-containing domain"/>
    <property type="match status" value="1"/>
</dbReference>
<organism evidence="11 12">
    <name type="scientific">Parambassis ranga</name>
    <name type="common">Indian glassy fish</name>
    <dbReference type="NCBI Taxonomy" id="210632"/>
    <lineage>
        <taxon>Eukaryota</taxon>
        <taxon>Metazoa</taxon>
        <taxon>Chordata</taxon>
        <taxon>Craniata</taxon>
        <taxon>Vertebrata</taxon>
        <taxon>Euteleostomi</taxon>
        <taxon>Actinopterygii</taxon>
        <taxon>Neopterygii</taxon>
        <taxon>Teleostei</taxon>
        <taxon>Neoteleostei</taxon>
        <taxon>Acanthomorphata</taxon>
        <taxon>Ovalentaria</taxon>
        <taxon>Ambassidae</taxon>
        <taxon>Parambassis</taxon>
    </lineage>
</organism>
<dbReference type="InterPro" id="IPR002110">
    <property type="entry name" value="Ankyrin_rpt"/>
</dbReference>
<dbReference type="GO" id="GO:0005634">
    <property type="term" value="C:nucleus"/>
    <property type="evidence" value="ECO:0007669"/>
    <property type="project" value="UniProtKB-SubCell"/>
</dbReference>
<evidence type="ECO:0000256" key="2">
    <source>
        <dbReference type="ARBA" id="ARBA00004300"/>
    </source>
</evidence>
<dbReference type="SUPFAM" id="SSF48403">
    <property type="entry name" value="Ankyrin repeat"/>
    <property type="match status" value="1"/>
</dbReference>
<proteinExistence type="predicted"/>
<evidence type="ECO:0000256" key="3">
    <source>
        <dbReference type="ARBA" id="ARBA00022490"/>
    </source>
</evidence>
<keyword evidence="9" id="KW-0040">ANK repeat</keyword>
<dbReference type="InterPro" id="IPR036420">
    <property type="entry name" value="BRCT_dom_sf"/>
</dbReference>
<keyword evidence="3" id="KW-0963">Cytoplasm</keyword>
<sequence length="880" mass="97475">MESCRYVFQISGIKRRDKKRPLVQGIQQLGGKYIGGSVYQHASTHLIVPQVLSSEKFLAACAAGKWVLTPDYVLDSVKNGSWLSEGLYEVTFTTGSTAAFHPARQWREKVASGRVTGAFQGWSVLLMVQEPTRRAMFKRLLKAGRAEVYNCPPPSYASITHVMAKPITENSKSHNAPCYPVSHIVQHLFGSNCVDMNFLLADAHPAEERCFDDADISNLETELKNYALKQAGRPRLCFLEFLCYSDPYHTQSQASETDFTNVGTMIDCGLFIEALDSIWSSVFPGLLPPATYLISLLEYAQQGDATSVFLRNFQQVMYTLLVNNPPWLSSSSQKYFTQVLQCPKCKTGLWPFLETSIRYCLSSGATCHPLPSPALPTLLHFHCDILSLVLRLFQGELHSVTARDFVLLQGTGVSSGSVSGSLLYRTFWTVWERTTLLSSAVKQLTQLLVQAAVMDYAEGGEKQKLHLADTLLDLLSVLVEFWWQQHFKLNPNLVEKGLKDLSMYFAVISQDVSPLVLVELVVRVRSTRLKLGVADAIFMNLCCRNGFTVGDEPLSLKKMVLSYLPALGSLAQSPNGTSLRNGPTTHSCTSNGTISCRTQNSLVKETSSEKENTPRGLNRINAAGETLLHRACKRNQVETVLQILALPGTDVNVKDHAGWTPLHEACNHGSSECVKALLQHYPAPVLNNQVGGVSPLHDALLNGHMDIAIMLLEHAGSVLLQQIDGEGRVPLELVPMSNQREELLRSAQTGDLALRNKGTEVLNLPLLEAGSSLLSHLIFSYHQEKGLPRHTHFADKPHSLCSKLVRALEMHSSQKVTKGWTDQRAVRLVEDAETLLELSRGKHQGLLCQAVKECKGENTQFLMEILEDLRSRGKMLVADL</sequence>
<dbReference type="InParanoid" id="A0A6P7J3F8"/>
<keyword evidence="8" id="KW-0539">Nucleus</keyword>
<accession>A0A6P7J3F8</accession>
<dbReference type="OrthoDB" id="273147at2759"/>
<dbReference type="PANTHER" id="PTHR46677:SF1">
    <property type="entry name" value="SMC5-SMC6 COMPLEX LOCALIZATION FACTOR PROTEIN 1"/>
    <property type="match status" value="1"/>
</dbReference>
<dbReference type="Pfam" id="PF12796">
    <property type="entry name" value="Ank_2"/>
    <property type="match status" value="1"/>
</dbReference>
<feature type="repeat" description="ANK" evidence="9">
    <location>
        <begin position="657"/>
        <end position="680"/>
    </location>
</feature>
<evidence type="ECO:0000256" key="9">
    <source>
        <dbReference type="PROSITE-ProRule" id="PRU00023"/>
    </source>
</evidence>
<dbReference type="Pfam" id="PF23294">
    <property type="entry name" value="BRCT_TopB1_SLF1"/>
    <property type="match status" value="1"/>
</dbReference>
<keyword evidence="11" id="KW-1185">Reference proteome</keyword>
<dbReference type="GO" id="GO:0005813">
    <property type="term" value="C:centrosome"/>
    <property type="evidence" value="ECO:0007669"/>
    <property type="project" value="UniProtKB-SubCell"/>
</dbReference>
<dbReference type="SUPFAM" id="SSF52113">
    <property type="entry name" value="BRCT domain"/>
    <property type="match status" value="1"/>
</dbReference>
<evidence type="ECO:0000256" key="5">
    <source>
        <dbReference type="ARBA" id="ARBA00022763"/>
    </source>
</evidence>
<dbReference type="Proteomes" id="UP000515145">
    <property type="component" value="Chromosome 9"/>
</dbReference>
<evidence type="ECO:0000313" key="11">
    <source>
        <dbReference type="Proteomes" id="UP000515145"/>
    </source>
</evidence>
<name>A0A6P7J3F8_9TELE</name>
<dbReference type="SMART" id="SM00292">
    <property type="entry name" value="BRCT"/>
    <property type="match status" value="1"/>
</dbReference>
<keyword evidence="7" id="KW-0206">Cytoskeleton</keyword>
<keyword evidence="4" id="KW-0677">Repeat</keyword>
<dbReference type="GO" id="GO:2000781">
    <property type="term" value="P:positive regulation of double-strand break repair"/>
    <property type="evidence" value="ECO:0007669"/>
    <property type="project" value="InterPro"/>
</dbReference>
<evidence type="ECO:0000256" key="1">
    <source>
        <dbReference type="ARBA" id="ARBA00004123"/>
    </source>
</evidence>
<evidence type="ECO:0000256" key="6">
    <source>
        <dbReference type="ARBA" id="ARBA00023204"/>
    </source>
</evidence>
<dbReference type="RefSeq" id="XP_028271083.1">
    <property type="nucleotide sequence ID" value="XM_028415282.1"/>
</dbReference>
<evidence type="ECO:0000259" key="10">
    <source>
        <dbReference type="PROSITE" id="PS50172"/>
    </source>
</evidence>
<evidence type="ECO:0000313" key="12">
    <source>
        <dbReference type="RefSeq" id="XP_028271083.1"/>
    </source>
</evidence>
<dbReference type="CDD" id="cd17738">
    <property type="entry name" value="BRCT_TopBP1_rpt7"/>
    <property type="match status" value="1"/>
</dbReference>
<evidence type="ECO:0000256" key="8">
    <source>
        <dbReference type="ARBA" id="ARBA00023242"/>
    </source>
</evidence>
<gene>
    <name evidence="12" type="primary">slf1</name>
</gene>
<dbReference type="AlphaFoldDB" id="A0A6P7J3F8"/>
<dbReference type="PROSITE" id="PS50172">
    <property type="entry name" value="BRCT"/>
    <property type="match status" value="1"/>
</dbReference>
<dbReference type="GO" id="GO:1990166">
    <property type="term" value="P:protein localization to site of double-strand break"/>
    <property type="evidence" value="ECO:0007669"/>
    <property type="project" value="TreeGrafter"/>
</dbReference>
<dbReference type="FunCoup" id="A0A6P7J3F8">
    <property type="interactions" value="517"/>
</dbReference>
<reference evidence="12" key="1">
    <citation type="submission" date="2025-08" db="UniProtKB">
        <authorList>
            <consortium name="RefSeq"/>
        </authorList>
    </citation>
    <scope>IDENTIFICATION</scope>
</reference>
<dbReference type="PROSITE" id="PS50088">
    <property type="entry name" value="ANK_REPEAT"/>
    <property type="match status" value="3"/>
</dbReference>
<protein>
    <submittedName>
        <fullName evidence="12">SMC5-SMC6 complex localization factor protein 1</fullName>
    </submittedName>
</protein>
<keyword evidence="5" id="KW-0227">DNA damage</keyword>
<evidence type="ECO:0000256" key="4">
    <source>
        <dbReference type="ARBA" id="ARBA00022737"/>
    </source>
</evidence>
<dbReference type="CTD" id="84250"/>
<feature type="repeat" description="ANK" evidence="9">
    <location>
        <begin position="623"/>
        <end position="656"/>
    </location>
</feature>
<dbReference type="GeneID" id="114442030"/>
<feature type="repeat" description="ANK" evidence="9">
    <location>
        <begin position="691"/>
        <end position="723"/>
    </location>
</feature>
<dbReference type="SMART" id="SM00248">
    <property type="entry name" value="ANK"/>
    <property type="match status" value="3"/>
</dbReference>
<dbReference type="PROSITE" id="PS50297">
    <property type="entry name" value="ANK_REP_REGION"/>
    <property type="match status" value="3"/>
</dbReference>
<keyword evidence="6" id="KW-0234">DNA repair</keyword>
<dbReference type="InterPro" id="IPR036770">
    <property type="entry name" value="Ankyrin_rpt-contain_sf"/>
</dbReference>
<dbReference type="GO" id="GO:0035861">
    <property type="term" value="C:site of double-strand break"/>
    <property type="evidence" value="ECO:0007669"/>
    <property type="project" value="TreeGrafter"/>
</dbReference>
<dbReference type="Gene3D" id="3.40.50.10190">
    <property type="entry name" value="BRCT domain"/>
    <property type="match status" value="2"/>
</dbReference>
<dbReference type="GO" id="GO:0006281">
    <property type="term" value="P:DNA repair"/>
    <property type="evidence" value="ECO:0007669"/>
    <property type="project" value="UniProtKB-KW"/>
</dbReference>
<dbReference type="Pfam" id="PF16770">
    <property type="entry name" value="RTT107_BRCT_5"/>
    <property type="match status" value="1"/>
</dbReference>